<dbReference type="EMBL" id="MU002474">
    <property type="protein sequence ID" value="KAF2786403.1"/>
    <property type="molecule type" value="Genomic_DNA"/>
</dbReference>
<accession>A0A6A6WR10</accession>
<dbReference type="Proteomes" id="UP000799757">
    <property type="component" value="Unassembled WGS sequence"/>
</dbReference>
<organism evidence="1 2">
    <name type="scientific">Melanomma pulvis-pyrius CBS 109.77</name>
    <dbReference type="NCBI Taxonomy" id="1314802"/>
    <lineage>
        <taxon>Eukaryota</taxon>
        <taxon>Fungi</taxon>
        <taxon>Dikarya</taxon>
        <taxon>Ascomycota</taxon>
        <taxon>Pezizomycotina</taxon>
        <taxon>Dothideomycetes</taxon>
        <taxon>Pleosporomycetidae</taxon>
        <taxon>Pleosporales</taxon>
        <taxon>Melanommataceae</taxon>
        <taxon>Melanomma</taxon>
    </lineage>
</organism>
<proteinExistence type="predicted"/>
<gene>
    <name evidence="1" type="ORF">K505DRAFT_146552</name>
</gene>
<reference evidence="1" key="1">
    <citation type="journal article" date="2020" name="Stud. Mycol.">
        <title>101 Dothideomycetes genomes: a test case for predicting lifestyles and emergence of pathogens.</title>
        <authorList>
            <person name="Haridas S."/>
            <person name="Albert R."/>
            <person name="Binder M."/>
            <person name="Bloem J."/>
            <person name="Labutti K."/>
            <person name="Salamov A."/>
            <person name="Andreopoulos B."/>
            <person name="Baker S."/>
            <person name="Barry K."/>
            <person name="Bills G."/>
            <person name="Bluhm B."/>
            <person name="Cannon C."/>
            <person name="Castanera R."/>
            <person name="Culley D."/>
            <person name="Daum C."/>
            <person name="Ezra D."/>
            <person name="Gonzalez J."/>
            <person name="Henrissat B."/>
            <person name="Kuo A."/>
            <person name="Liang C."/>
            <person name="Lipzen A."/>
            <person name="Lutzoni F."/>
            <person name="Magnuson J."/>
            <person name="Mondo S."/>
            <person name="Nolan M."/>
            <person name="Ohm R."/>
            <person name="Pangilinan J."/>
            <person name="Park H.-J."/>
            <person name="Ramirez L."/>
            <person name="Alfaro M."/>
            <person name="Sun H."/>
            <person name="Tritt A."/>
            <person name="Yoshinaga Y."/>
            <person name="Zwiers L.-H."/>
            <person name="Turgeon B."/>
            <person name="Goodwin S."/>
            <person name="Spatafora J."/>
            <person name="Crous P."/>
            <person name="Grigoriev I."/>
        </authorList>
    </citation>
    <scope>NUCLEOTIDE SEQUENCE</scope>
    <source>
        <strain evidence="1">CBS 109.77</strain>
    </source>
</reference>
<name>A0A6A6WR10_9PLEO</name>
<dbReference type="AlphaFoldDB" id="A0A6A6WR10"/>
<evidence type="ECO:0000313" key="2">
    <source>
        <dbReference type="Proteomes" id="UP000799757"/>
    </source>
</evidence>
<keyword evidence="2" id="KW-1185">Reference proteome</keyword>
<protein>
    <submittedName>
        <fullName evidence="1">Uncharacterized protein</fullName>
    </submittedName>
</protein>
<sequence>MRNSKYRKGTTQTSTEQNKVLKNVLAWAINDLDSNAAGHRSFTCSHNSLANMTATQVSIAPRTPRDVANDLFDKMRDDQDFRDIYFSVRRWMIDHTEAHEATHPKVAFTSSDELKRRCRSSPPESFSQTLTCYTVSQLDKEREVLIKYHQ</sequence>
<evidence type="ECO:0000313" key="1">
    <source>
        <dbReference type="EMBL" id="KAF2786403.1"/>
    </source>
</evidence>